<dbReference type="EMBL" id="CP043329">
    <property type="protein sequence ID" value="QEK51419.1"/>
    <property type="molecule type" value="Genomic_DNA"/>
</dbReference>
<organism evidence="1 2">
    <name type="scientific">Pedobacter aquae</name>
    <dbReference type="NCBI Taxonomy" id="2605747"/>
    <lineage>
        <taxon>Bacteria</taxon>
        <taxon>Pseudomonadati</taxon>
        <taxon>Bacteroidota</taxon>
        <taxon>Sphingobacteriia</taxon>
        <taxon>Sphingobacteriales</taxon>
        <taxon>Sphingobacteriaceae</taxon>
        <taxon>Pedobacter</taxon>
    </lineage>
</organism>
<dbReference type="KEGG" id="pej:FYC62_06875"/>
<protein>
    <submittedName>
        <fullName evidence="1">Uncharacterized protein</fullName>
    </submittedName>
</protein>
<dbReference type="Proteomes" id="UP000323653">
    <property type="component" value="Chromosome"/>
</dbReference>
<sequence>MQLPDEPTIYDYIILSLRSKDHIATFNWDPFLYQAWVRNIKFTKNLPYMSFLHGTIGLGYSKEDKRSGPLSYQCRADGGVFEPTPLLYPINQKITARMNL</sequence>
<dbReference type="RefSeq" id="WP_149074429.1">
    <property type="nucleotide sequence ID" value="NZ_CP043329.1"/>
</dbReference>
<proteinExistence type="predicted"/>
<evidence type="ECO:0000313" key="2">
    <source>
        <dbReference type="Proteomes" id="UP000323653"/>
    </source>
</evidence>
<keyword evidence="2" id="KW-1185">Reference proteome</keyword>
<reference evidence="1 2" key="1">
    <citation type="submission" date="2019-08" db="EMBL/GenBank/DDBJ databases">
        <title>Pedobacter sp. nov., isolated from Han river, South Korea.</title>
        <authorList>
            <person name="Lee D.-H."/>
            <person name="Kim Y.-S."/>
            <person name="Hwang E.-M."/>
            <person name="Le Tran T.C."/>
            <person name="Cha C.-J."/>
        </authorList>
    </citation>
    <scope>NUCLEOTIDE SEQUENCE [LARGE SCALE GENOMIC DNA]</scope>
    <source>
        <strain evidence="1 2">CJ43</strain>
    </source>
</reference>
<evidence type="ECO:0000313" key="1">
    <source>
        <dbReference type="EMBL" id="QEK51419.1"/>
    </source>
</evidence>
<name>A0A5C0VH86_9SPHI</name>
<dbReference type="AlphaFoldDB" id="A0A5C0VH86"/>
<accession>A0A5C0VH86</accession>
<gene>
    <name evidence="1" type="ORF">FYC62_06875</name>
</gene>